<keyword evidence="1 2" id="KW-0732">Signal</keyword>
<dbReference type="SUPFAM" id="SSF53850">
    <property type="entry name" value="Periplasmic binding protein-like II"/>
    <property type="match status" value="1"/>
</dbReference>
<dbReference type="Pfam" id="PF00497">
    <property type="entry name" value="SBP_bac_3"/>
    <property type="match status" value="1"/>
</dbReference>
<evidence type="ECO:0000256" key="2">
    <source>
        <dbReference type="SAM" id="SignalP"/>
    </source>
</evidence>
<comment type="caution">
    <text evidence="4">The sequence shown here is derived from an EMBL/GenBank/DDBJ whole genome shotgun (WGS) entry which is preliminary data.</text>
</comment>
<dbReference type="AlphaFoldDB" id="A0A8J2YTA8"/>
<evidence type="ECO:0000256" key="1">
    <source>
        <dbReference type="ARBA" id="ARBA00022729"/>
    </source>
</evidence>
<dbReference type="InterPro" id="IPR001638">
    <property type="entry name" value="Solute-binding_3/MltF_N"/>
</dbReference>
<protein>
    <submittedName>
        <fullName evidence="4">Amino acid ABC transporter substrate-binding protein</fullName>
    </submittedName>
</protein>
<feature type="signal peptide" evidence="2">
    <location>
        <begin position="1"/>
        <end position="23"/>
    </location>
</feature>
<evidence type="ECO:0000259" key="3">
    <source>
        <dbReference type="SMART" id="SM00062"/>
    </source>
</evidence>
<dbReference type="EMBL" id="BMJQ01000004">
    <property type="protein sequence ID" value="GGF13466.1"/>
    <property type="molecule type" value="Genomic_DNA"/>
</dbReference>
<accession>A0A8J2YTA8</accession>
<evidence type="ECO:0000313" key="4">
    <source>
        <dbReference type="EMBL" id="GGF13466.1"/>
    </source>
</evidence>
<feature type="chain" id="PRO_5035230459" evidence="2">
    <location>
        <begin position="24"/>
        <end position="254"/>
    </location>
</feature>
<dbReference type="SMART" id="SM00062">
    <property type="entry name" value="PBPb"/>
    <property type="match status" value="1"/>
</dbReference>
<gene>
    <name evidence="4" type="ORF">GCM10011611_18960</name>
</gene>
<evidence type="ECO:0000313" key="5">
    <source>
        <dbReference type="Proteomes" id="UP000646365"/>
    </source>
</evidence>
<organism evidence="4 5">
    <name type="scientific">Aliidongia dinghuensis</name>
    <dbReference type="NCBI Taxonomy" id="1867774"/>
    <lineage>
        <taxon>Bacteria</taxon>
        <taxon>Pseudomonadati</taxon>
        <taxon>Pseudomonadota</taxon>
        <taxon>Alphaproteobacteria</taxon>
        <taxon>Rhodospirillales</taxon>
        <taxon>Dongiaceae</taxon>
        <taxon>Aliidongia</taxon>
    </lineage>
</organism>
<reference evidence="4" key="1">
    <citation type="journal article" date="2014" name="Int. J. Syst. Evol. Microbiol.">
        <title>Complete genome sequence of Corynebacterium casei LMG S-19264T (=DSM 44701T), isolated from a smear-ripened cheese.</title>
        <authorList>
            <consortium name="US DOE Joint Genome Institute (JGI-PGF)"/>
            <person name="Walter F."/>
            <person name="Albersmeier A."/>
            <person name="Kalinowski J."/>
            <person name="Ruckert C."/>
        </authorList>
    </citation>
    <scope>NUCLEOTIDE SEQUENCE</scope>
    <source>
        <strain evidence="4">CGMCC 1.15725</strain>
    </source>
</reference>
<proteinExistence type="predicted"/>
<feature type="domain" description="Solute-binding protein family 3/N-terminal" evidence="3">
    <location>
        <begin position="25"/>
        <end position="246"/>
    </location>
</feature>
<name>A0A8J2YTA8_9PROT</name>
<dbReference type="Proteomes" id="UP000646365">
    <property type="component" value="Unassembled WGS sequence"/>
</dbReference>
<dbReference type="PANTHER" id="PTHR35936:SF25">
    <property type="entry name" value="ABC TRANSPORTER SUBSTRATE-BINDING PROTEIN"/>
    <property type="match status" value="1"/>
</dbReference>
<sequence length="254" mass="28551">MLKKYFYIFYAFLLYSAVRPAVAETWTMVSEDDVPPFVSIEQGRKVGLDVDLMGAVLHEAKVEAQHRGVPWNRVMQMLDRGKADLGFPFVDTPAIRAKYILVGPYRNGRSALAGVAGTRIEFKEFGDLKRFVVATVQGYAYSPEFDTATGLRKDQTATSQLLLLKKLIAERDDLIAGDADTLKVLAEREGVARRIAFLPHLVEEGPRYVAFPKDRADKADQFRAALERVRAQGELDQILDHWRDQHADAPQVGQ</sequence>
<dbReference type="Gene3D" id="3.40.190.10">
    <property type="entry name" value="Periplasmic binding protein-like II"/>
    <property type="match status" value="2"/>
</dbReference>
<keyword evidence="5" id="KW-1185">Reference proteome</keyword>
<dbReference type="PANTHER" id="PTHR35936">
    <property type="entry name" value="MEMBRANE-BOUND LYTIC MUREIN TRANSGLYCOSYLASE F"/>
    <property type="match status" value="1"/>
</dbReference>
<reference evidence="4" key="2">
    <citation type="submission" date="2020-09" db="EMBL/GenBank/DDBJ databases">
        <authorList>
            <person name="Sun Q."/>
            <person name="Zhou Y."/>
        </authorList>
    </citation>
    <scope>NUCLEOTIDE SEQUENCE</scope>
    <source>
        <strain evidence="4">CGMCC 1.15725</strain>
    </source>
</reference>